<keyword evidence="3" id="KW-0479">Metal-binding</keyword>
<evidence type="ECO:0000313" key="11">
    <source>
        <dbReference type="Proteomes" id="UP000282438"/>
    </source>
</evidence>
<evidence type="ECO:0000256" key="8">
    <source>
        <dbReference type="ARBA" id="ARBA00046332"/>
    </source>
</evidence>
<dbReference type="GO" id="GO:0051537">
    <property type="term" value="F:2 iron, 2 sulfur cluster binding"/>
    <property type="evidence" value="ECO:0007669"/>
    <property type="project" value="UniProtKB-KW"/>
</dbReference>
<dbReference type="InterPro" id="IPR007419">
    <property type="entry name" value="BFD-like_2Fe2S-bd_dom"/>
</dbReference>
<keyword evidence="2" id="KW-0001">2Fe-2S</keyword>
<evidence type="ECO:0000256" key="7">
    <source>
        <dbReference type="ARBA" id="ARBA00039386"/>
    </source>
</evidence>
<dbReference type="PANTHER" id="PTHR37424">
    <property type="entry name" value="BACTERIOFERRITIN-ASSOCIATED FERREDOXIN"/>
    <property type="match status" value="1"/>
</dbReference>
<evidence type="ECO:0000256" key="4">
    <source>
        <dbReference type="ARBA" id="ARBA00022982"/>
    </source>
</evidence>
<keyword evidence="5" id="KW-0408">Iron</keyword>
<evidence type="ECO:0000313" key="10">
    <source>
        <dbReference type="EMBL" id="AZN35999.1"/>
    </source>
</evidence>
<accession>A0A3S8ZR91</accession>
<sequence length="69" mass="7335">MYVCICSSVTDKDIHKAVAGGVCTFAQLQEQTLVSTCCGECTSCARQIMADALSSVPQIIRWVPQPVAA</sequence>
<keyword evidence="4" id="KW-0249">Electron transport</keyword>
<evidence type="ECO:0000259" key="9">
    <source>
        <dbReference type="Pfam" id="PF04324"/>
    </source>
</evidence>
<evidence type="ECO:0000256" key="3">
    <source>
        <dbReference type="ARBA" id="ARBA00022723"/>
    </source>
</evidence>
<evidence type="ECO:0000256" key="1">
    <source>
        <dbReference type="ARBA" id="ARBA00022448"/>
    </source>
</evidence>
<keyword evidence="1" id="KW-0813">Transport</keyword>
<dbReference type="Gene3D" id="1.10.10.1100">
    <property type="entry name" value="BFD-like [2Fe-2S]-binding domain"/>
    <property type="match status" value="1"/>
</dbReference>
<reference evidence="10 11" key="1">
    <citation type="submission" date="2018-12" db="EMBL/GenBank/DDBJ databases">
        <title>Complete genome sequence of Iodobacter sp. H11R3.</title>
        <authorList>
            <person name="Bae J.-W."/>
        </authorList>
    </citation>
    <scope>NUCLEOTIDE SEQUENCE [LARGE SCALE GENOMIC DNA]</scope>
    <source>
        <strain evidence="10 11">H11R3</strain>
    </source>
</reference>
<dbReference type="KEGG" id="iod:EJO50_05590"/>
<dbReference type="OrthoDB" id="9815350at2"/>
<dbReference type="AlphaFoldDB" id="A0A3S8ZR91"/>
<evidence type="ECO:0000256" key="5">
    <source>
        <dbReference type="ARBA" id="ARBA00023004"/>
    </source>
</evidence>
<dbReference type="GO" id="GO:0046872">
    <property type="term" value="F:metal ion binding"/>
    <property type="evidence" value="ECO:0007669"/>
    <property type="project" value="UniProtKB-KW"/>
</dbReference>
<dbReference type="Proteomes" id="UP000282438">
    <property type="component" value="Chromosome"/>
</dbReference>
<keyword evidence="6" id="KW-0411">Iron-sulfur</keyword>
<dbReference type="PANTHER" id="PTHR37424:SF1">
    <property type="entry name" value="BACTERIOFERRITIN-ASSOCIATED FERREDOXIN"/>
    <property type="match status" value="1"/>
</dbReference>
<dbReference type="RefSeq" id="WP_125972260.1">
    <property type="nucleotide sequence ID" value="NZ_CP034433.1"/>
</dbReference>
<evidence type="ECO:0000256" key="6">
    <source>
        <dbReference type="ARBA" id="ARBA00023014"/>
    </source>
</evidence>
<evidence type="ECO:0000256" key="2">
    <source>
        <dbReference type="ARBA" id="ARBA00022714"/>
    </source>
</evidence>
<proteinExistence type="inferred from homology"/>
<dbReference type="Pfam" id="PF04324">
    <property type="entry name" value="Fer2_BFD"/>
    <property type="match status" value="1"/>
</dbReference>
<keyword evidence="11" id="KW-1185">Reference proteome</keyword>
<dbReference type="EMBL" id="CP034433">
    <property type="protein sequence ID" value="AZN35999.1"/>
    <property type="molecule type" value="Genomic_DNA"/>
</dbReference>
<dbReference type="InterPro" id="IPR052371">
    <property type="entry name" value="BFD-associated_ferredoxin"/>
</dbReference>
<comment type="similarity">
    <text evidence="8">Belongs to the Bfd family.</text>
</comment>
<dbReference type="InterPro" id="IPR041854">
    <property type="entry name" value="BFD-like_2Fe2S-bd_dom_sf"/>
</dbReference>
<protein>
    <recommendedName>
        <fullName evidence="7">Bacterioferritin-associated ferredoxin</fullName>
    </recommendedName>
</protein>
<name>A0A3S8ZR91_9NEIS</name>
<organism evidence="10 11">
    <name type="scientific">Iodobacter ciconiae</name>
    <dbReference type="NCBI Taxonomy" id="2496266"/>
    <lineage>
        <taxon>Bacteria</taxon>
        <taxon>Pseudomonadati</taxon>
        <taxon>Pseudomonadota</taxon>
        <taxon>Betaproteobacteria</taxon>
        <taxon>Neisseriales</taxon>
        <taxon>Chitinibacteraceae</taxon>
        <taxon>Iodobacter</taxon>
    </lineage>
</organism>
<feature type="domain" description="BFD-like [2Fe-2S]-binding" evidence="9">
    <location>
        <begin position="2"/>
        <end position="50"/>
    </location>
</feature>
<gene>
    <name evidence="10" type="ORF">EJO50_05590</name>
</gene>